<dbReference type="SUPFAM" id="SSF53098">
    <property type="entry name" value="Ribonuclease H-like"/>
    <property type="match status" value="1"/>
</dbReference>
<dbReference type="GO" id="GO:0003676">
    <property type="term" value="F:nucleic acid binding"/>
    <property type="evidence" value="ECO:0007669"/>
    <property type="project" value="InterPro"/>
</dbReference>
<dbReference type="OrthoDB" id="5365969at2"/>
<feature type="region of interest" description="Disordered" evidence="1">
    <location>
        <begin position="220"/>
        <end position="241"/>
    </location>
</feature>
<dbReference type="InterPro" id="IPR001584">
    <property type="entry name" value="Integrase_cat-core"/>
</dbReference>
<evidence type="ECO:0000256" key="1">
    <source>
        <dbReference type="SAM" id="MobiDB-lite"/>
    </source>
</evidence>
<dbReference type="Proteomes" id="UP000430120">
    <property type="component" value="Unassembled WGS sequence"/>
</dbReference>
<dbReference type="Pfam" id="PF13683">
    <property type="entry name" value="rve_3"/>
    <property type="match status" value="1"/>
</dbReference>
<dbReference type="Gene3D" id="3.30.420.10">
    <property type="entry name" value="Ribonuclease H-like superfamily/Ribonuclease H"/>
    <property type="match status" value="1"/>
</dbReference>
<dbReference type="EMBL" id="VZPB01000086">
    <property type="protein sequence ID" value="KAB0573874.1"/>
    <property type="molecule type" value="Genomic_DNA"/>
</dbReference>
<gene>
    <name evidence="3" type="ORF">F7Q92_20320</name>
</gene>
<feature type="domain" description="Integrase catalytic" evidence="2">
    <location>
        <begin position="61"/>
        <end position="222"/>
    </location>
</feature>
<proteinExistence type="predicted"/>
<accession>A0A643F8X1</accession>
<organism evidence="3 4">
    <name type="scientific">Ideonella dechloratans</name>
    <dbReference type="NCBI Taxonomy" id="36863"/>
    <lineage>
        <taxon>Bacteria</taxon>
        <taxon>Pseudomonadati</taxon>
        <taxon>Pseudomonadota</taxon>
        <taxon>Betaproteobacteria</taxon>
        <taxon>Burkholderiales</taxon>
        <taxon>Sphaerotilaceae</taxon>
        <taxon>Ideonella</taxon>
    </lineage>
</organism>
<dbReference type="AlphaFoldDB" id="A0A643F8X1"/>
<dbReference type="InterPro" id="IPR012337">
    <property type="entry name" value="RNaseH-like_sf"/>
</dbReference>
<protein>
    <submittedName>
        <fullName evidence="3">IS3 family transposase</fullName>
    </submittedName>
</protein>
<dbReference type="InterPro" id="IPR036397">
    <property type="entry name" value="RNaseH_sf"/>
</dbReference>
<keyword evidence="4" id="KW-1185">Reference proteome</keyword>
<evidence type="ECO:0000313" key="3">
    <source>
        <dbReference type="EMBL" id="KAB0573874.1"/>
    </source>
</evidence>
<dbReference type="PANTHER" id="PTHR47515:SF1">
    <property type="entry name" value="BLR2054 PROTEIN"/>
    <property type="match status" value="1"/>
</dbReference>
<reference evidence="3 4" key="1">
    <citation type="submission" date="2019-09" db="EMBL/GenBank/DDBJ databases">
        <title>Draft genome sequences of 48 bacterial type strains from the CCUG.</title>
        <authorList>
            <person name="Tunovic T."/>
            <person name="Pineiro-Iglesias B."/>
            <person name="Unosson C."/>
            <person name="Inganas E."/>
            <person name="Ohlen M."/>
            <person name="Cardew S."/>
            <person name="Jensie-Markopoulos S."/>
            <person name="Salva-Serra F."/>
            <person name="Jaen-Luchoro D."/>
            <person name="Karlsson R."/>
            <person name="Svensson-Stadler L."/>
            <person name="Chun J."/>
            <person name="Moore E."/>
        </authorList>
    </citation>
    <scope>NUCLEOTIDE SEQUENCE [LARGE SCALE GENOMIC DNA]</scope>
    <source>
        <strain evidence="3 4">CCUG 30977</strain>
    </source>
</reference>
<dbReference type="PANTHER" id="PTHR47515">
    <property type="entry name" value="LOW CALCIUM RESPONSE LOCUS PROTEIN T"/>
    <property type="match status" value="1"/>
</dbReference>
<dbReference type="NCBIfam" id="NF033516">
    <property type="entry name" value="transpos_IS3"/>
    <property type="match status" value="1"/>
</dbReference>
<evidence type="ECO:0000259" key="2">
    <source>
        <dbReference type="PROSITE" id="PS50994"/>
    </source>
</evidence>
<comment type="caution">
    <text evidence="3">The sequence shown here is derived from an EMBL/GenBank/DDBJ whole genome shotgun (WGS) entry which is preliminary data.</text>
</comment>
<sequence length="241" mass="27093">MARIDSGGCSVSADWLHYADPPLAPIRRSRTGAITPIIGWLQYADHEVAPLRRSVTQPKQLCSRPNELWSMDFVADAPFDGRKLRMLTVVDCYTRECLAIDVGQSLKGEDVVNSLNRICAERGSPKTIKTDNGSEFISKAMDRWGYERQVELDFSRPGKPTDNARVESFNGRLRQECLNTHWFLSLDDAKAKIAAWRADYNENRPHSALGWSTPADFARSCRSTPSAAIPEEPEVSTSERY</sequence>
<name>A0A643F8X1_IDEDE</name>
<dbReference type="PROSITE" id="PS50994">
    <property type="entry name" value="INTEGRASE"/>
    <property type="match status" value="1"/>
</dbReference>
<dbReference type="GO" id="GO:0015074">
    <property type="term" value="P:DNA integration"/>
    <property type="evidence" value="ECO:0007669"/>
    <property type="project" value="InterPro"/>
</dbReference>
<evidence type="ECO:0000313" key="4">
    <source>
        <dbReference type="Proteomes" id="UP000430120"/>
    </source>
</evidence>
<dbReference type="InterPro" id="IPR048020">
    <property type="entry name" value="Transpos_IS3"/>
</dbReference>